<evidence type="ECO:0000259" key="4">
    <source>
        <dbReference type="Pfam" id="PF04577"/>
    </source>
</evidence>
<comment type="caution">
    <text evidence="5">The sequence shown here is derived from an EMBL/GenBank/DDBJ whole genome shotgun (WGS) entry which is preliminary data.</text>
</comment>
<dbReference type="InterPro" id="IPR049625">
    <property type="entry name" value="Glyco_transf_61_cat"/>
</dbReference>
<protein>
    <submittedName>
        <fullName evidence="5">Glycosyltransferase family 61 protein</fullName>
        <ecNumber evidence="5">2.4.-.-</ecNumber>
    </submittedName>
</protein>
<evidence type="ECO:0000313" key="5">
    <source>
        <dbReference type="EMBL" id="MEN0582259.1"/>
    </source>
</evidence>
<gene>
    <name evidence="5" type="ORF">AAIG39_25145</name>
</gene>
<keyword evidence="1 5" id="KW-0328">Glycosyltransferase</keyword>
<dbReference type="EMBL" id="JBCIVJ010000044">
    <property type="protein sequence ID" value="MEN0582259.1"/>
    <property type="molecule type" value="Genomic_DNA"/>
</dbReference>
<organism evidence="5 6">
    <name type="scientific">Phytobacter palmae</name>
    <dbReference type="NCBI Taxonomy" id="1855371"/>
    <lineage>
        <taxon>Bacteria</taxon>
        <taxon>Pseudomonadati</taxon>
        <taxon>Pseudomonadota</taxon>
        <taxon>Gammaproteobacteria</taxon>
        <taxon>Enterobacterales</taxon>
        <taxon>Enterobacteriaceae</taxon>
        <taxon>Phytobacter</taxon>
    </lineage>
</organism>
<dbReference type="RefSeq" id="WP_343194994.1">
    <property type="nucleotide sequence ID" value="NZ_JBCIVJ010000044.1"/>
</dbReference>
<dbReference type="EC" id="2.4.-.-" evidence="5"/>
<feature type="domain" description="Glycosyltransferase 61 catalytic" evidence="4">
    <location>
        <begin position="231"/>
        <end position="393"/>
    </location>
</feature>
<dbReference type="InterPro" id="IPR007657">
    <property type="entry name" value="Glycosyltransferase_61"/>
</dbReference>
<dbReference type="Pfam" id="PF04577">
    <property type="entry name" value="Glyco_transf_61"/>
    <property type="match status" value="1"/>
</dbReference>
<proteinExistence type="predicted"/>
<accession>A0ABU9VCC1</accession>
<sequence length="440" mass="50786">MSNLHTDRSEVCDILRDSDIWLDNGNVDMFKVSNALNNLLKIGNFDGFEHMITLLKNTKMAEKIKFRLTRAESQRDSILHLIKIADKATDIERIILKPYDTKKSEVGFIGDIFNQAQGLYFRNNSSSQFSSFDDDFYNYKHEDKNTLREKGFAKVLSDRSQERFRIVDNARVHTFNHNFYAVSDENGFYDSSNAARLAKLSHVNYISVNKTPEKYIEKAIFLPIDHACNNYYHALSECFGGLKFISELPSDIPIVYTEDRFDVLDFIASRLCIDRNRFISIKTLSNAVIEKALQLYPCNFTWDKNTYLFFKQISYPQTIPSKIYISRSKSSRGPSNELEVENEMRNLGFDIVYAEDLTFAQQVLSFSNASIVVSPHGAGLANILFMQKGSALVEIFNRDYIQPDFYLRSRHNDMKYQCTIQSDSFFNIDDLKEAIARCGI</sequence>
<evidence type="ECO:0000256" key="2">
    <source>
        <dbReference type="ARBA" id="ARBA00022679"/>
    </source>
</evidence>
<keyword evidence="6" id="KW-1185">Reference proteome</keyword>
<evidence type="ECO:0000313" key="6">
    <source>
        <dbReference type="Proteomes" id="UP001411173"/>
    </source>
</evidence>
<keyword evidence="3" id="KW-0325">Glycoprotein</keyword>
<keyword evidence="2 5" id="KW-0808">Transferase</keyword>
<dbReference type="PANTHER" id="PTHR20961">
    <property type="entry name" value="GLYCOSYLTRANSFERASE"/>
    <property type="match status" value="1"/>
</dbReference>
<evidence type="ECO:0000256" key="1">
    <source>
        <dbReference type="ARBA" id="ARBA00022676"/>
    </source>
</evidence>
<reference evidence="5 6" key="1">
    <citation type="submission" date="2024-02" db="EMBL/GenBank/DDBJ databases">
        <title>Whole genome of MDR Enterobacteriaceae from southern Thailand.</title>
        <authorList>
            <person name="Surachat K."/>
        </authorList>
    </citation>
    <scope>NUCLEOTIDE SEQUENCE [LARGE SCALE GENOMIC DNA]</scope>
    <source>
        <strain evidence="5 6">PSU_29</strain>
    </source>
</reference>
<evidence type="ECO:0000256" key="3">
    <source>
        <dbReference type="ARBA" id="ARBA00023180"/>
    </source>
</evidence>
<dbReference type="Proteomes" id="UP001411173">
    <property type="component" value="Unassembled WGS sequence"/>
</dbReference>
<dbReference type="GO" id="GO:0016757">
    <property type="term" value="F:glycosyltransferase activity"/>
    <property type="evidence" value="ECO:0007669"/>
    <property type="project" value="UniProtKB-KW"/>
</dbReference>
<name>A0ABU9VCC1_9ENTR</name>